<evidence type="ECO:0000313" key="2">
    <source>
        <dbReference type="EMBL" id="KHN77920.1"/>
    </source>
</evidence>
<feature type="compositionally biased region" description="Basic and acidic residues" evidence="1">
    <location>
        <begin position="31"/>
        <end position="42"/>
    </location>
</feature>
<protein>
    <submittedName>
        <fullName evidence="2">Uncharacterized protein</fullName>
    </submittedName>
</protein>
<comment type="caution">
    <text evidence="2">The sequence shown here is derived from an EMBL/GenBank/DDBJ whole genome shotgun (WGS) entry which is preliminary data.</text>
</comment>
<accession>A0A0B2VA95</accession>
<feature type="compositionally biased region" description="Basic and acidic residues" evidence="1">
    <location>
        <begin position="69"/>
        <end position="80"/>
    </location>
</feature>
<evidence type="ECO:0000313" key="3">
    <source>
        <dbReference type="Proteomes" id="UP000031036"/>
    </source>
</evidence>
<sequence length="80" mass="8681">MCGSSTRRKQGIRGEEVIKEEVKPMVTSWESMEKLNKPDAKSAENASIARSGDKLEGLEAKGGANKPQKSAEDSKMKTAK</sequence>
<evidence type="ECO:0000256" key="1">
    <source>
        <dbReference type="SAM" id="MobiDB-lite"/>
    </source>
</evidence>
<dbReference type="EMBL" id="JPKZ01002211">
    <property type="protein sequence ID" value="KHN77920.1"/>
    <property type="molecule type" value="Genomic_DNA"/>
</dbReference>
<name>A0A0B2VA95_TOXCA</name>
<reference evidence="2 3" key="1">
    <citation type="submission" date="2014-11" db="EMBL/GenBank/DDBJ databases">
        <title>Genetic blueprint of the zoonotic pathogen Toxocara canis.</title>
        <authorList>
            <person name="Zhu X.-Q."/>
            <person name="Korhonen P.K."/>
            <person name="Cai H."/>
            <person name="Young N.D."/>
            <person name="Nejsum P."/>
            <person name="von Samson-Himmelstjerna G."/>
            <person name="Boag P.R."/>
            <person name="Tan P."/>
            <person name="Li Q."/>
            <person name="Min J."/>
            <person name="Yang Y."/>
            <person name="Wang X."/>
            <person name="Fang X."/>
            <person name="Hall R.S."/>
            <person name="Hofmann A."/>
            <person name="Sternberg P.W."/>
            <person name="Jex A.R."/>
            <person name="Gasser R.B."/>
        </authorList>
    </citation>
    <scope>NUCLEOTIDE SEQUENCE [LARGE SCALE GENOMIC DNA]</scope>
    <source>
        <strain evidence="2">PN_DK_2014</strain>
    </source>
</reference>
<gene>
    <name evidence="2" type="ORF">Tcan_18361</name>
</gene>
<dbReference type="AlphaFoldDB" id="A0A0B2VA95"/>
<feature type="region of interest" description="Disordered" evidence="1">
    <location>
        <begin position="29"/>
        <end position="80"/>
    </location>
</feature>
<organism evidence="2 3">
    <name type="scientific">Toxocara canis</name>
    <name type="common">Canine roundworm</name>
    <dbReference type="NCBI Taxonomy" id="6265"/>
    <lineage>
        <taxon>Eukaryota</taxon>
        <taxon>Metazoa</taxon>
        <taxon>Ecdysozoa</taxon>
        <taxon>Nematoda</taxon>
        <taxon>Chromadorea</taxon>
        <taxon>Rhabditida</taxon>
        <taxon>Spirurina</taxon>
        <taxon>Ascaridomorpha</taxon>
        <taxon>Ascaridoidea</taxon>
        <taxon>Toxocaridae</taxon>
        <taxon>Toxocara</taxon>
    </lineage>
</organism>
<keyword evidence="3" id="KW-1185">Reference proteome</keyword>
<proteinExistence type="predicted"/>
<dbReference type="Proteomes" id="UP000031036">
    <property type="component" value="Unassembled WGS sequence"/>
</dbReference>